<evidence type="ECO:0000256" key="4">
    <source>
        <dbReference type="SAM" id="MobiDB-lite"/>
    </source>
</evidence>
<dbReference type="GeneID" id="39984807"/>
<evidence type="ECO:0000256" key="2">
    <source>
        <dbReference type="ARBA" id="ARBA00022771"/>
    </source>
</evidence>
<organism evidence="6 7">
    <name type="scientific">Trypanosoma theileri</name>
    <dbReference type="NCBI Taxonomy" id="67003"/>
    <lineage>
        <taxon>Eukaryota</taxon>
        <taxon>Discoba</taxon>
        <taxon>Euglenozoa</taxon>
        <taxon>Kinetoplastea</taxon>
        <taxon>Metakinetoplastina</taxon>
        <taxon>Trypanosomatida</taxon>
        <taxon>Trypanosomatidae</taxon>
        <taxon>Trypanosoma</taxon>
    </lineage>
</organism>
<dbReference type="SUPFAM" id="SSF118310">
    <property type="entry name" value="AN1-like Zinc finger"/>
    <property type="match status" value="1"/>
</dbReference>
<feature type="domain" description="AN1-type" evidence="5">
    <location>
        <begin position="56"/>
        <end position="95"/>
    </location>
</feature>
<name>A0A1X0NYL9_9TRYP</name>
<dbReference type="InterPro" id="IPR035896">
    <property type="entry name" value="AN1-like_Znf"/>
</dbReference>
<dbReference type="RefSeq" id="XP_028883850.1">
    <property type="nucleotide sequence ID" value="XM_029025027.1"/>
</dbReference>
<accession>A0A1X0NYL9</accession>
<keyword evidence="1" id="KW-0479">Metal-binding</keyword>
<dbReference type="EMBL" id="NBCO01000011">
    <property type="protein sequence ID" value="ORC89784.1"/>
    <property type="molecule type" value="Genomic_DNA"/>
</dbReference>
<keyword evidence="7" id="KW-1185">Reference proteome</keyword>
<feature type="region of interest" description="Disordered" evidence="4">
    <location>
        <begin position="99"/>
        <end position="123"/>
    </location>
</feature>
<reference evidence="6 7" key="1">
    <citation type="submission" date="2017-03" db="EMBL/GenBank/DDBJ databases">
        <title>An alternative strategy for trypanosome survival in the mammalian bloodstream revealed through genome and transcriptome analysis of the ubiquitous bovine parasite Trypanosoma (Megatrypanum) theileri.</title>
        <authorList>
            <person name="Kelly S."/>
            <person name="Ivens A."/>
            <person name="Mott A."/>
            <person name="O'Neill E."/>
            <person name="Emms D."/>
            <person name="Macleod O."/>
            <person name="Voorheis P."/>
            <person name="Matthews J."/>
            <person name="Matthews K."/>
            <person name="Carrington M."/>
        </authorList>
    </citation>
    <scope>NUCLEOTIDE SEQUENCE [LARGE SCALE GENOMIC DNA]</scope>
    <source>
        <strain evidence="6">Edinburgh</strain>
    </source>
</reference>
<comment type="caution">
    <text evidence="6">The sequence shown here is derived from an EMBL/GenBank/DDBJ whole genome shotgun (WGS) entry which is preliminary data.</text>
</comment>
<evidence type="ECO:0000256" key="3">
    <source>
        <dbReference type="ARBA" id="ARBA00022833"/>
    </source>
</evidence>
<keyword evidence="3" id="KW-0862">Zinc</keyword>
<gene>
    <name evidence="6" type="ORF">TM35_000113180</name>
</gene>
<dbReference type="Proteomes" id="UP000192257">
    <property type="component" value="Unassembled WGS sequence"/>
</dbReference>
<evidence type="ECO:0000313" key="7">
    <source>
        <dbReference type="Proteomes" id="UP000192257"/>
    </source>
</evidence>
<dbReference type="AlphaFoldDB" id="A0A1X0NYL9"/>
<dbReference type="GO" id="GO:0008270">
    <property type="term" value="F:zinc ion binding"/>
    <property type="evidence" value="ECO:0007669"/>
    <property type="project" value="UniProtKB-KW"/>
</dbReference>
<sequence length="146" mass="16315">MGFGISNTSVVTYRLSFFSSDLLLFSGKRFVLNIRFCSEGSISSEGTHTRSMATTCGFKGCSNQTYLALPVCSHCGKRMCTSHLLPEVHGCGDAERNVSQRQATADAADMRRRRKHIGLDDAKARLDRRREELAAQRQKKPLKNKQ</sequence>
<keyword evidence="2" id="KW-0863">Zinc-finger</keyword>
<dbReference type="Pfam" id="PF01428">
    <property type="entry name" value="zf-AN1"/>
    <property type="match status" value="1"/>
</dbReference>
<dbReference type="OrthoDB" id="250948at2759"/>
<dbReference type="VEuPathDB" id="TriTrypDB:TM35_000113180"/>
<evidence type="ECO:0000259" key="5">
    <source>
        <dbReference type="Pfam" id="PF01428"/>
    </source>
</evidence>
<evidence type="ECO:0000313" key="6">
    <source>
        <dbReference type="EMBL" id="ORC89784.1"/>
    </source>
</evidence>
<proteinExistence type="predicted"/>
<dbReference type="InterPro" id="IPR000058">
    <property type="entry name" value="Znf_AN1"/>
</dbReference>
<protein>
    <recommendedName>
        <fullName evidence="5">AN1-type domain-containing protein</fullName>
    </recommendedName>
</protein>
<dbReference type="Gene3D" id="4.10.1110.10">
    <property type="entry name" value="AN1-like Zinc finger"/>
    <property type="match status" value="1"/>
</dbReference>
<evidence type="ECO:0000256" key="1">
    <source>
        <dbReference type="ARBA" id="ARBA00022723"/>
    </source>
</evidence>